<dbReference type="EMBL" id="MT143727">
    <property type="protein sequence ID" value="QJB01720.1"/>
    <property type="molecule type" value="Genomic_DNA"/>
</dbReference>
<sequence length="65" mass="7658">MTLKTRISGRVTEVEWEHSTKGRLQINANIQIKLGTTKDQDKAEKQLQQLRKRILRKKVVIFPEE</sequence>
<reference evidence="2" key="1">
    <citation type="submission" date="2020-03" db="EMBL/GenBank/DDBJ databases">
        <title>The deep terrestrial virosphere.</title>
        <authorList>
            <person name="Holmfeldt K."/>
            <person name="Nilsson E."/>
            <person name="Simone D."/>
            <person name="Lopez-Fernandez M."/>
            <person name="Wu X."/>
            <person name="de Brujin I."/>
            <person name="Lundin D."/>
            <person name="Andersson A."/>
            <person name="Bertilsson S."/>
            <person name="Dopson M."/>
        </authorList>
    </citation>
    <scope>NUCLEOTIDE SEQUENCE</scope>
    <source>
        <strain evidence="2">MM171B02101</strain>
    </source>
</reference>
<name>A0A6M3M6H5_9ZZZZ</name>
<proteinExistence type="predicted"/>
<organism evidence="2">
    <name type="scientific">viral metagenome</name>
    <dbReference type="NCBI Taxonomy" id="1070528"/>
    <lineage>
        <taxon>unclassified sequences</taxon>
        <taxon>metagenomes</taxon>
        <taxon>organismal metagenomes</taxon>
    </lineage>
</organism>
<accession>A0A6M3M6H5</accession>
<evidence type="ECO:0000313" key="2">
    <source>
        <dbReference type="EMBL" id="QJB01720.1"/>
    </source>
</evidence>
<evidence type="ECO:0000256" key="1">
    <source>
        <dbReference type="SAM" id="Coils"/>
    </source>
</evidence>
<gene>
    <name evidence="2" type="ORF">MM171B02101_0013</name>
</gene>
<dbReference type="AlphaFoldDB" id="A0A6M3M6H5"/>
<keyword evidence="1" id="KW-0175">Coiled coil</keyword>
<protein>
    <submittedName>
        <fullName evidence="2">Uncharacterized protein</fullName>
    </submittedName>
</protein>
<feature type="coiled-coil region" evidence="1">
    <location>
        <begin position="33"/>
        <end position="60"/>
    </location>
</feature>